<keyword evidence="3" id="KW-1185">Reference proteome</keyword>
<evidence type="ECO:0000313" key="2">
    <source>
        <dbReference type="EMBL" id="ELP88346.1"/>
    </source>
</evidence>
<dbReference type="EMBL" id="KB206756">
    <property type="protein sequence ID" value="ELP88346.1"/>
    <property type="molecule type" value="Genomic_DNA"/>
</dbReference>
<reference evidence="2 3" key="1">
    <citation type="submission" date="2012-10" db="EMBL/GenBank/DDBJ databases">
        <authorList>
            <person name="Zafar N."/>
            <person name="Inman J."/>
            <person name="Hall N."/>
            <person name="Lorenzi H."/>
            <person name="Caler E."/>
        </authorList>
    </citation>
    <scope>NUCLEOTIDE SEQUENCE [LARGE SCALE GENOMIC DNA]</scope>
    <source>
        <strain evidence="2 3">IP1</strain>
    </source>
</reference>
<dbReference type="KEGG" id="eiv:EIN_227690"/>
<feature type="region of interest" description="Disordered" evidence="1">
    <location>
        <begin position="1"/>
        <end position="50"/>
    </location>
</feature>
<accession>A0A0A1U2P6</accession>
<dbReference type="VEuPathDB" id="AmoebaDB:EIN_227690"/>
<sequence length="334" mass="37973">MSSRKSLAFQEMTKPNNRLKEKRDTQLKDTQPLRKEMEMDDPFVEDAEVRPSIRKSAIPLDKKETPNWVTGEGKVSGLEILKGLTTQQLVISNEAEIVLDKSDSQKTIIAEPGDTAKRIKSVDFPHVERKQKTHIIQEQKMEEEILDKEKVNNDIAENEFQMEEESLTASMIPFPTEDVVQKIEENIPKRETQKDQLSLRKDLATQPKINATTKIVIPQMTCHKVLPPSYQSDLIRQDPDIYFQLNMNNVYKKKGDADKQTQPNMEPLKNKGNVPSPVQTPFQKSLEGSSLQERINTRKNNSCSTHTTPSFTRTSSCGNGPNVVPKKSTTLPNF</sequence>
<dbReference type="Proteomes" id="UP000014680">
    <property type="component" value="Unassembled WGS sequence"/>
</dbReference>
<evidence type="ECO:0000256" key="1">
    <source>
        <dbReference type="SAM" id="MobiDB-lite"/>
    </source>
</evidence>
<dbReference type="RefSeq" id="XP_004255117.1">
    <property type="nucleotide sequence ID" value="XM_004255069.1"/>
</dbReference>
<protein>
    <submittedName>
        <fullName evidence="2">Uncharacterized protein</fullName>
    </submittedName>
</protein>
<evidence type="ECO:0000313" key="3">
    <source>
        <dbReference type="Proteomes" id="UP000014680"/>
    </source>
</evidence>
<feature type="compositionally biased region" description="Basic and acidic residues" evidence="1">
    <location>
        <begin position="18"/>
        <end position="37"/>
    </location>
</feature>
<proteinExistence type="predicted"/>
<feature type="region of interest" description="Disordered" evidence="1">
    <location>
        <begin position="297"/>
        <end position="334"/>
    </location>
</feature>
<feature type="region of interest" description="Disordered" evidence="1">
    <location>
        <begin position="255"/>
        <end position="277"/>
    </location>
</feature>
<dbReference type="AlphaFoldDB" id="A0A0A1U2P6"/>
<name>A0A0A1U2P6_ENTIV</name>
<dbReference type="GeneID" id="14887429"/>
<feature type="compositionally biased region" description="Polar residues" evidence="1">
    <location>
        <begin position="297"/>
        <end position="319"/>
    </location>
</feature>
<gene>
    <name evidence="2" type="ORF">EIN_227690</name>
</gene>
<organism evidence="2 3">
    <name type="scientific">Entamoeba invadens IP1</name>
    <dbReference type="NCBI Taxonomy" id="370355"/>
    <lineage>
        <taxon>Eukaryota</taxon>
        <taxon>Amoebozoa</taxon>
        <taxon>Evosea</taxon>
        <taxon>Archamoebae</taxon>
        <taxon>Mastigamoebida</taxon>
        <taxon>Entamoebidae</taxon>
        <taxon>Entamoeba</taxon>
    </lineage>
</organism>